<dbReference type="RefSeq" id="WP_119656744.1">
    <property type="nucleotide sequence ID" value="NZ_JBHUOI010000015.1"/>
</dbReference>
<evidence type="ECO:0000313" key="2">
    <source>
        <dbReference type="Proteomes" id="UP000284250"/>
    </source>
</evidence>
<comment type="caution">
    <text evidence="1">The sequence shown here is derived from an EMBL/GenBank/DDBJ whole genome shotgun (WGS) entry which is preliminary data.</text>
</comment>
<reference evidence="1 2" key="1">
    <citation type="submission" date="2018-09" db="EMBL/GenBank/DDBJ databases">
        <authorList>
            <person name="Zeman M."/>
            <person name="Pardy F."/>
        </authorList>
    </citation>
    <scope>NUCLEOTIDE SEQUENCE [LARGE SCALE GENOMIC DNA]</scope>
    <source>
        <strain evidence="1 2">CCM 8852</strain>
    </source>
</reference>
<proteinExistence type="predicted"/>
<evidence type="ECO:0000313" key="1">
    <source>
        <dbReference type="EMBL" id="RIY07806.1"/>
    </source>
</evidence>
<reference evidence="1 2" key="2">
    <citation type="submission" date="2019-01" db="EMBL/GenBank/DDBJ databases">
        <title>Hymenobacter humicola sp. nov., isolated from soils in Antarctica.</title>
        <authorList>
            <person name="Sedlacek I."/>
            <person name="Holochova P."/>
            <person name="Kralova S."/>
            <person name="Pantucek R."/>
            <person name="Stankova E."/>
            <person name="Vrbovska V."/>
            <person name="Kristofova L."/>
            <person name="Svec P."/>
            <person name="Busse H.-J."/>
        </authorList>
    </citation>
    <scope>NUCLEOTIDE SEQUENCE [LARGE SCALE GENOMIC DNA]</scope>
    <source>
        <strain evidence="1 2">CCM 8852</strain>
    </source>
</reference>
<dbReference type="OrthoDB" id="980086at2"/>
<protein>
    <submittedName>
        <fullName evidence="1">Uncharacterized protein</fullName>
    </submittedName>
</protein>
<dbReference type="InterPro" id="IPR029062">
    <property type="entry name" value="Class_I_gatase-like"/>
</dbReference>
<dbReference type="SUPFAM" id="SSF52317">
    <property type="entry name" value="Class I glutamine amidotransferase-like"/>
    <property type="match status" value="1"/>
</dbReference>
<dbReference type="AlphaFoldDB" id="A0A418QRG2"/>
<keyword evidence="2" id="KW-1185">Reference proteome</keyword>
<dbReference type="EMBL" id="QYCN01000026">
    <property type="protein sequence ID" value="RIY07806.1"/>
    <property type="molecule type" value="Genomic_DNA"/>
</dbReference>
<sequence length="595" mass="63106">MLFLISGLLLALLLTVLALRRPDARRRVWRVAAGLGAVAGLGLAAFPPVQEQAGPARPTTAILLTASYSPDTLRALLRRLGPTTPVYRRYGAAAPAGNDTLTLPNATAIGLLLPGLRELHVLGRGLPAADVPALPGLPLRLHADAPAAGFQQATWDAQPELGQPWSVAGQLAKVGNGPVWVRLRAAGAVRDSVRLPAGGGPFELRFVPRATGRAVYGLEARQGARLVAREPVPVEVQAPQPLRVLVLAAAPSFELRFLKEYLAAHQHTVAVRTGLSRGLTQTEFLNLPNPPALGRLTPALLARFEVVVTDAASLAGLGGAEAATLQRAVREGTCGVLLVADTPTLPRQLPGASAFRVQLRSAAAALVAQPLRWPAAPAAAALVPATLRPTTALRALISGPDRQPVAAARALGLGTVVVSTITESFPWALQNKAATYAAYWSRLLTAARPVRRMSGAIQGLNSWPTPNEPLHLRTVGAGSASLWLAAPATDTLRLAQRPDAWVAEWATATYWPAVAGWHQARVGTVRQWFYVYGSPQWAGPRRQQWQRAAALAPAGPGAEAATTVAVPGRRTTWPRWWGYALFLLAAGFLWLEEKL</sequence>
<dbReference type="Proteomes" id="UP000284250">
    <property type="component" value="Unassembled WGS sequence"/>
</dbReference>
<gene>
    <name evidence="1" type="ORF">D0T11_15635</name>
</gene>
<organism evidence="1 2">
    <name type="scientific">Hymenobacter rubripertinctus</name>
    <dbReference type="NCBI Taxonomy" id="2029981"/>
    <lineage>
        <taxon>Bacteria</taxon>
        <taxon>Pseudomonadati</taxon>
        <taxon>Bacteroidota</taxon>
        <taxon>Cytophagia</taxon>
        <taxon>Cytophagales</taxon>
        <taxon>Hymenobacteraceae</taxon>
        <taxon>Hymenobacter</taxon>
    </lineage>
</organism>
<name>A0A418QRG2_9BACT</name>
<accession>A0A418QRG2</accession>